<dbReference type="Proteomes" id="UP001301797">
    <property type="component" value="Chromosome"/>
</dbReference>
<dbReference type="EMBL" id="CP043875">
    <property type="protein sequence ID" value="WOF16139.1"/>
    <property type="molecule type" value="Genomic_DNA"/>
</dbReference>
<dbReference type="SUPFAM" id="SSF53146">
    <property type="entry name" value="Nitrogenase accessory factor-like"/>
    <property type="match status" value="1"/>
</dbReference>
<gene>
    <name evidence="2" type="ORF">F1737_05175</name>
</gene>
<dbReference type="PANTHER" id="PTHR42983:SF1">
    <property type="entry name" value="IRON-MOLYBDENUM PROTEIN"/>
    <property type="match status" value="1"/>
</dbReference>
<dbReference type="Gene3D" id="3.30.420.130">
    <property type="entry name" value="Dinitrogenase iron-molybdenum cofactor biosynthesis domain"/>
    <property type="match status" value="1"/>
</dbReference>
<dbReference type="InterPro" id="IPR003731">
    <property type="entry name" value="Di-Nase_FeMo-co_biosynth"/>
</dbReference>
<reference evidence="2 3" key="1">
    <citation type="submission" date="2019-09" db="EMBL/GenBank/DDBJ databases">
        <title>The complete genome of Methanoplanus sp. FWC-SCC4.</title>
        <authorList>
            <person name="Chen S.-C."/>
            <person name="Zhou Y.-Z."/>
            <person name="Lai M.-C."/>
        </authorList>
    </citation>
    <scope>NUCLEOTIDE SEQUENCE [LARGE SCALE GENOMIC DNA]</scope>
    <source>
        <strain evidence="2 3">FWC-SCC4</strain>
    </source>
</reference>
<dbReference type="GeneID" id="85229546"/>
<accession>A0AA97I449</accession>
<dbReference type="PANTHER" id="PTHR42983">
    <property type="entry name" value="DINITROGENASE IRON-MOLYBDENUM COFACTOR PROTEIN-RELATED"/>
    <property type="match status" value="1"/>
</dbReference>
<protein>
    <submittedName>
        <fullName evidence="2">Dinitrogenase iron-molybdenum cofactor biosynthesis protein</fullName>
    </submittedName>
</protein>
<dbReference type="RefSeq" id="WP_317137717.1">
    <property type="nucleotide sequence ID" value="NZ_CP043875.1"/>
</dbReference>
<dbReference type="InterPro" id="IPR036105">
    <property type="entry name" value="DiNase_FeMo-co_biosyn_sf"/>
</dbReference>
<dbReference type="KEGG" id="mefw:F1737_05175"/>
<evidence type="ECO:0000259" key="1">
    <source>
        <dbReference type="Pfam" id="PF02579"/>
    </source>
</evidence>
<sequence length="110" mass="11998">MKICITCKGKTPKSPVEKNFGRTPFLALYDEEKKAFEFVENTHKDDAGGVGPKTAQLIADTGALVVITGMIGDNARKAIDIAEIETYKQSAEASVEETIEAFQKGDLKKF</sequence>
<dbReference type="Pfam" id="PF02579">
    <property type="entry name" value="Nitro_FeMo-Co"/>
    <property type="match status" value="1"/>
</dbReference>
<proteinExistence type="predicted"/>
<evidence type="ECO:0000313" key="3">
    <source>
        <dbReference type="Proteomes" id="UP001301797"/>
    </source>
</evidence>
<dbReference type="AlphaFoldDB" id="A0AA97I449"/>
<keyword evidence="3" id="KW-1185">Reference proteome</keyword>
<organism evidence="2 3">
    <name type="scientific">Methanochimaera problematica</name>
    <dbReference type="NCBI Taxonomy" id="2609417"/>
    <lineage>
        <taxon>Archaea</taxon>
        <taxon>Methanobacteriati</taxon>
        <taxon>Methanobacteriota</taxon>
        <taxon>Stenosarchaea group</taxon>
        <taxon>Methanomicrobia</taxon>
        <taxon>Methanomicrobiales</taxon>
        <taxon>Methanomicrobiaceae</taxon>
        <taxon>Methanochimaera</taxon>
    </lineage>
</organism>
<feature type="domain" description="Dinitrogenase iron-molybdenum cofactor biosynthesis" evidence="1">
    <location>
        <begin position="14"/>
        <end position="104"/>
    </location>
</feature>
<name>A0AA97I449_9EURY</name>
<evidence type="ECO:0000313" key="2">
    <source>
        <dbReference type="EMBL" id="WOF16139.1"/>
    </source>
</evidence>